<feature type="transmembrane region" description="Helical" evidence="8">
    <location>
        <begin position="308"/>
        <end position="335"/>
    </location>
</feature>
<dbReference type="GO" id="GO:0005886">
    <property type="term" value="C:plasma membrane"/>
    <property type="evidence" value="ECO:0007669"/>
    <property type="project" value="UniProtKB-SubCell"/>
</dbReference>
<feature type="transmembrane region" description="Helical" evidence="8">
    <location>
        <begin position="281"/>
        <end position="302"/>
    </location>
</feature>
<organism evidence="10 11">
    <name type="scientific">Neobacillus niacini</name>
    <dbReference type="NCBI Taxonomy" id="86668"/>
    <lineage>
        <taxon>Bacteria</taxon>
        <taxon>Bacillati</taxon>
        <taxon>Bacillota</taxon>
        <taxon>Bacilli</taxon>
        <taxon>Bacillales</taxon>
        <taxon>Bacillaceae</taxon>
        <taxon>Neobacillus</taxon>
    </lineage>
</organism>
<evidence type="ECO:0000256" key="3">
    <source>
        <dbReference type="ARBA" id="ARBA00022448"/>
    </source>
</evidence>
<feature type="domain" description="Major facilitator superfamily (MFS) profile" evidence="9">
    <location>
        <begin position="19"/>
        <end position="398"/>
    </location>
</feature>
<dbReference type="PROSITE" id="PS50850">
    <property type="entry name" value="MFS"/>
    <property type="match status" value="1"/>
</dbReference>
<evidence type="ECO:0000313" key="11">
    <source>
        <dbReference type="Proteomes" id="UP000548423"/>
    </source>
</evidence>
<keyword evidence="5 8" id="KW-0812">Transmembrane</keyword>
<keyword evidence="4" id="KW-1003">Cell membrane</keyword>
<evidence type="ECO:0000256" key="7">
    <source>
        <dbReference type="ARBA" id="ARBA00023136"/>
    </source>
</evidence>
<feature type="transmembrane region" description="Helical" evidence="8">
    <location>
        <begin position="85"/>
        <end position="104"/>
    </location>
</feature>
<comment type="similarity">
    <text evidence="2">Belongs to the major facilitator superfamily.</text>
</comment>
<name>A0A852TDR0_9BACI</name>
<dbReference type="EMBL" id="JACCBX010000006">
    <property type="protein sequence ID" value="NYE06331.1"/>
    <property type="molecule type" value="Genomic_DNA"/>
</dbReference>
<dbReference type="InterPro" id="IPR036259">
    <property type="entry name" value="MFS_trans_sf"/>
</dbReference>
<dbReference type="PROSITE" id="PS00216">
    <property type="entry name" value="SUGAR_TRANSPORT_1"/>
    <property type="match status" value="1"/>
</dbReference>
<evidence type="ECO:0000259" key="9">
    <source>
        <dbReference type="PROSITE" id="PS50850"/>
    </source>
</evidence>
<feature type="transmembrane region" description="Helical" evidence="8">
    <location>
        <begin position="250"/>
        <end position="269"/>
    </location>
</feature>
<keyword evidence="7 8" id="KW-0472">Membrane</keyword>
<dbReference type="InterPro" id="IPR011701">
    <property type="entry name" value="MFS"/>
</dbReference>
<dbReference type="Pfam" id="PF07690">
    <property type="entry name" value="MFS_1"/>
    <property type="match status" value="1"/>
</dbReference>
<comment type="caution">
    <text evidence="10">The sequence shown here is derived from an EMBL/GenBank/DDBJ whole genome shotgun (WGS) entry which is preliminary data.</text>
</comment>
<evidence type="ECO:0000256" key="5">
    <source>
        <dbReference type="ARBA" id="ARBA00022692"/>
    </source>
</evidence>
<protein>
    <submittedName>
        <fullName evidence="10">YNFM family putative membrane transporter</fullName>
    </submittedName>
</protein>
<feature type="transmembrane region" description="Helical" evidence="8">
    <location>
        <begin position="139"/>
        <end position="161"/>
    </location>
</feature>
<dbReference type="AlphaFoldDB" id="A0A852TDR0"/>
<reference evidence="11" key="2">
    <citation type="submission" date="2020-08" db="EMBL/GenBank/DDBJ databases">
        <title>The Agave Microbiome: Exploring the role of microbial communities in plant adaptations to desert environments.</title>
        <authorList>
            <person name="Partida-Martinez L.P."/>
        </authorList>
    </citation>
    <scope>NUCLEOTIDE SEQUENCE [LARGE SCALE GENOMIC DNA]</scope>
    <source>
        <strain evidence="11">AT2.8</strain>
    </source>
</reference>
<feature type="transmembrane region" description="Helical" evidence="8">
    <location>
        <begin position="110"/>
        <end position="132"/>
    </location>
</feature>
<feature type="transmembrane region" description="Helical" evidence="8">
    <location>
        <begin position="347"/>
        <end position="367"/>
    </location>
</feature>
<feature type="transmembrane region" description="Helical" evidence="8">
    <location>
        <begin position="21"/>
        <end position="41"/>
    </location>
</feature>
<proteinExistence type="inferred from homology"/>
<evidence type="ECO:0000256" key="6">
    <source>
        <dbReference type="ARBA" id="ARBA00022989"/>
    </source>
</evidence>
<dbReference type="PANTHER" id="PTHR43271:SF1">
    <property type="entry name" value="INNER MEMBRANE TRANSPORT PROTEIN YNFM"/>
    <property type="match status" value="1"/>
</dbReference>
<evidence type="ECO:0000256" key="8">
    <source>
        <dbReference type="SAM" id="Phobius"/>
    </source>
</evidence>
<dbReference type="Gene3D" id="1.20.1250.20">
    <property type="entry name" value="MFS general substrate transporter like domains"/>
    <property type="match status" value="1"/>
</dbReference>
<keyword evidence="3" id="KW-0813">Transport</keyword>
<dbReference type="CDD" id="cd17324">
    <property type="entry name" value="MFS_NepI_like"/>
    <property type="match status" value="1"/>
</dbReference>
<evidence type="ECO:0000256" key="2">
    <source>
        <dbReference type="ARBA" id="ARBA00008335"/>
    </source>
</evidence>
<keyword evidence="6 8" id="KW-1133">Transmembrane helix</keyword>
<sequence length="406" mass="45142">MKQDLNFYIKEKTSQFWKATIALSFGSFLVFSNLHFTQPLLPLISREFEVSPAMASLTVSLVTLSLSLFLLLVGPFSDHIGRKNLMSFGLLSSSLFSLAIFFVTDFWFLLFLRTLQGVTLACLPAIAYAYIAEEFEKKAIGVAIGLYISGNTIGGMGGRIIGGFTSDLWGWRYAYLTMGLIGIFCFLLFVFYLPKSKHFSPNSLELKEVLGHLIIHLKNHELRSAYYIAGIIFFIFMGLFNYLSYHLHGAPYHLSSSIIGLLFLSYLAGTFSSTLSGKLDAVMSIPIRMCAGFLIMLVGVLLTLFSSLLMILIGLIIVCFGFFFVHAAATNWVSILAKEAKGSASSLYLFFYYAGGSLGSYVLGFVWEYFGWYAIVTVTILLLLVGLKITLGMVAVQKKEKLKMTM</sequence>
<accession>A0A852TDR0</accession>
<dbReference type="SUPFAM" id="SSF103473">
    <property type="entry name" value="MFS general substrate transporter"/>
    <property type="match status" value="1"/>
</dbReference>
<gene>
    <name evidence="10" type="ORF">F4694_003111</name>
</gene>
<evidence type="ECO:0000256" key="4">
    <source>
        <dbReference type="ARBA" id="ARBA00022475"/>
    </source>
</evidence>
<evidence type="ECO:0000256" key="1">
    <source>
        <dbReference type="ARBA" id="ARBA00004651"/>
    </source>
</evidence>
<feature type="transmembrane region" description="Helical" evidence="8">
    <location>
        <begin position="373"/>
        <end position="396"/>
    </location>
</feature>
<comment type="subcellular location">
    <subcellularLocation>
        <location evidence="1">Cell membrane</location>
        <topology evidence="1">Multi-pass membrane protein</topology>
    </subcellularLocation>
</comment>
<dbReference type="Proteomes" id="UP000548423">
    <property type="component" value="Unassembled WGS sequence"/>
</dbReference>
<dbReference type="PANTHER" id="PTHR43271">
    <property type="entry name" value="BLL2771 PROTEIN"/>
    <property type="match status" value="1"/>
</dbReference>
<feature type="transmembrane region" description="Helical" evidence="8">
    <location>
        <begin position="225"/>
        <end position="244"/>
    </location>
</feature>
<feature type="transmembrane region" description="Helical" evidence="8">
    <location>
        <begin position="173"/>
        <end position="193"/>
    </location>
</feature>
<dbReference type="InterPro" id="IPR005829">
    <property type="entry name" value="Sugar_transporter_CS"/>
</dbReference>
<dbReference type="GO" id="GO:0022857">
    <property type="term" value="F:transmembrane transporter activity"/>
    <property type="evidence" value="ECO:0007669"/>
    <property type="project" value="InterPro"/>
</dbReference>
<evidence type="ECO:0000313" key="10">
    <source>
        <dbReference type="EMBL" id="NYE06331.1"/>
    </source>
</evidence>
<feature type="transmembrane region" description="Helical" evidence="8">
    <location>
        <begin position="53"/>
        <end position="73"/>
    </location>
</feature>
<reference evidence="11" key="1">
    <citation type="submission" date="2020-07" db="EMBL/GenBank/DDBJ databases">
        <authorList>
            <person name="Partida-Martinez L."/>
            <person name="Huntemann M."/>
            <person name="Clum A."/>
            <person name="Wang J."/>
            <person name="Palaniappan K."/>
            <person name="Ritter S."/>
            <person name="Chen I.-M."/>
            <person name="Stamatis D."/>
            <person name="Reddy T."/>
            <person name="O'Malley R."/>
            <person name="Daum C."/>
            <person name="Shapiro N."/>
            <person name="Ivanova N."/>
            <person name="Kyrpides N."/>
            <person name="Woyke T."/>
        </authorList>
    </citation>
    <scope>NUCLEOTIDE SEQUENCE [LARGE SCALE GENOMIC DNA]</scope>
    <source>
        <strain evidence="11">AT2.8</strain>
    </source>
</reference>
<dbReference type="InterPro" id="IPR020846">
    <property type="entry name" value="MFS_dom"/>
</dbReference>